<reference evidence="1 2" key="2">
    <citation type="submission" date="2022-06" db="EMBL/GenBank/DDBJ databases">
        <title>Genomic Encyclopedia of Type Strains, Phase I: the one thousand microbial genomes (KMG-I) project.</title>
        <authorList>
            <person name="Kyrpides N."/>
        </authorList>
    </citation>
    <scope>NUCLEOTIDE SEQUENCE [LARGE SCALE GENOMIC DNA]</scope>
    <source>
        <strain evidence="1 2">DSM 43889</strain>
    </source>
</reference>
<keyword evidence="2" id="KW-1185">Reference proteome</keyword>
<dbReference type="Proteomes" id="UP000791080">
    <property type="component" value="Unassembled WGS sequence"/>
</dbReference>
<dbReference type="EMBL" id="AUBJ02000001">
    <property type="protein sequence ID" value="MCP2332585.1"/>
    <property type="molecule type" value="Genomic_DNA"/>
</dbReference>
<evidence type="ECO:0000313" key="2">
    <source>
        <dbReference type="Proteomes" id="UP000791080"/>
    </source>
</evidence>
<accession>A0ABT1JJ94</accession>
<evidence type="ECO:0000313" key="1">
    <source>
        <dbReference type="EMBL" id="MCP2332585.1"/>
    </source>
</evidence>
<name>A0ABT1JJ94_ACTCY</name>
<proteinExistence type="predicted"/>
<reference evidence="1 2" key="1">
    <citation type="submission" date="2013-07" db="EMBL/GenBank/DDBJ databases">
        <authorList>
            <consortium name="DOE Joint Genome Institute"/>
            <person name="Reeve W."/>
            <person name="Huntemann M."/>
            <person name="Han J."/>
            <person name="Chen A."/>
            <person name="Kyrpides N."/>
            <person name="Mavromatis K."/>
            <person name="Markowitz V."/>
            <person name="Palaniappan K."/>
            <person name="Ivanova N."/>
            <person name="Schaumberg A."/>
            <person name="Pati A."/>
            <person name="Liolios K."/>
            <person name="Nordberg H.P."/>
            <person name="Cantor M.N."/>
            <person name="Hua S.X."/>
            <person name="Woyke T."/>
        </authorList>
    </citation>
    <scope>NUCLEOTIDE SEQUENCE [LARGE SCALE GENOMIC DNA]</scope>
    <source>
        <strain evidence="1 2">DSM 43889</strain>
    </source>
</reference>
<sequence length="134" mass="15099">MPATRSFYFYRRVAGTDAVYGACTNQIELSEDRNRLHLRLASTAKFAVTLEWRGLFHLIEALSTEMRFGVACRHETEGPVTLVVEPDGNDMTLSLRIEGSPITVAFTPRQTTELISHLRTGLRHIEATRPGRLL</sequence>
<protein>
    <submittedName>
        <fullName evidence="1">Uncharacterized protein</fullName>
    </submittedName>
</protein>
<organism evidence="1 2">
    <name type="scientific">Actinoalloteichus caeruleus DSM 43889</name>
    <dbReference type="NCBI Taxonomy" id="1120930"/>
    <lineage>
        <taxon>Bacteria</taxon>
        <taxon>Bacillati</taxon>
        <taxon>Actinomycetota</taxon>
        <taxon>Actinomycetes</taxon>
        <taxon>Pseudonocardiales</taxon>
        <taxon>Pseudonocardiaceae</taxon>
        <taxon>Actinoalloteichus</taxon>
        <taxon>Actinoalloteichus cyanogriseus</taxon>
    </lineage>
</organism>
<dbReference type="RefSeq" id="WP_026417541.1">
    <property type="nucleotide sequence ID" value="NZ_AUBJ02000001.1"/>
</dbReference>
<gene>
    <name evidence="1" type="ORF">G443_002855</name>
</gene>
<comment type="caution">
    <text evidence="1">The sequence shown here is derived from an EMBL/GenBank/DDBJ whole genome shotgun (WGS) entry which is preliminary data.</text>
</comment>